<dbReference type="GO" id="GO:0016746">
    <property type="term" value="F:acyltransferase activity"/>
    <property type="evidence" value="ECO:0007669"/>
    <property type="project" value="UniProtKB-KW"/>
</dbReference>
<feature type="transmembrane region" description="Helical" evidence="1">
    <location>
        <begin position="82"/>
        <end position="104"/>
    </location>
</feature>
<comment type="caution">
    <text evidence="2">The sequence shown here is derived from an EMBL/GenBank/DDBJ whole genome shotgun (WGS) entry which is preliminary data.</text>
</comment>
<reference evidence="2 3" key="1">
    <citation type="submission" date="2015-09" db="EMBL/GenBank/DDBJ databases">
        <title>Identification and resolution of microdiversity through metagenomic sequencing of parallel consortia.</title>
        <authorList>
            <person name="Nelson W.C."/>
            <person name="Romine M.F."/>
            <person name="Lindemann S.R."/>
        </authorList>
    </citation>
    <scope>NUCLEOTIDE SEQUENCE [LARGE SCALE GENOMIC DNA]</scope>
    <source>
        <strain evidence="2">HL-55</strain>
    </source>
</reference>
<dbReference type="STRING" id="1305731.GCA_000934705_02621"/>
<evidence type="ECO:0000313" key="2">
    <source>
        <dbReference type="EMBL" id="KPQ27301.1"/>
    </source>
</evidence>
<sequence length="110" mass="12233">MPENSLNHLRKPLLILEFSSLAVLLISMVWFSRHSGAGEPMNAVWLMIPAAASLGVFISFIGLMYLRWVVTASDQRSIRHKIVVILLAITLLGVWAYGITHTWLSITATS</sequence>
<keyword evidence="1" id="KW-0812">Transmembrane</keyword>
<evidence type="ECO:0000256" key="1">
    <source>
        <dbReference type="SAM" id="Phobius"/>
    </source>
</evidence>
<evidence type="ECO:0000313" key="3">
    <source>
        <dbReference type="Proteomes" id="UP000050416"/>
    </source>
</evidence>
<gene>
    <name evidence="2" type="ORF">HLUCCX14_15470</name>
</gene>
<proteinExistence type="predicted"/>
<keyword evidence="2" id="KW-0012">Acyltransferase</keyword>
<dbReference type="AlphaFoldDB" id="A0A0P8BG45"/>
<feature type="transmembrane region" description="Helical" evidence="1">
    <location>
        <begin position="12"/>
        <end position="31"/>
    </location>
</feature>
<keyword evidence="2" id="KW-0808">Transferase</keyword>
<keyword evidence="1" id="KW-1133">Transmembrane helix</keyword>
<dbReference type="PATRIC" id="fig|1305731.5.peg.1873"/>
<accession>A0A0P8BG45</accession>
<name>A0A0P8BG45_9GAMM</name>
<organism evidence="2 3">
    <name type="scientific">Marinobacter excellens HL-55</name>
    <dbReference type="NCBI Taxonomy" id="1305731"/>
    <lineage>
        <taxon>Bacteria</taxon>
        <taxon>Pseudomonadati</taxon>
        <taxon>Pseudomonadota</taxon>
        <taxon>Gammaproteobacteria</taxon>
        <taxon>Pseudomonadales</taxon>
        <taxon>Marinobacteraceae</taxon>
        <taxon>Marinobacter</taxon>
    </lineage>
</organism>
<feature type="transmembrane region" description="Helical" evidence="1">
    <location>
        <begin position="43"/>
        <end position="70"/>
    </location>
</feature>
<protein>
    <submittedName>
        <fullName evidence="2">Acyltransferase family</fullName>
    </submittedName>
</protein>
<keyword evidence="1" id="KW-0472">Membrane</keyword>
<dbReference type="Proteomes" id="UP000050416">
    <property type="component" value="Unassembled WGS sequence"/>
</dbReference>
<dbReference type="EMBL" id="LJZQ01000031">
    <property type="protein sequence ID" value="KPQ27301.1"/>
    <property type="molecule type" value="Genomic_DNA"/>
</dbReference>
<dbReference type="OrthoDB" id="6196596at2"/>